<comment type="caution">
    <text evidence="2">The sequence shown here is derived from an EMBL/GenBank/DDBJ whole genome shotgun (WGS) entry which is preliminary data.</text>
</comment>
<feature type="domain" description="DUF4440" evidence="1">
    <location>
        <begin position="79"/>
        <end position="190"/>
    </location>
</feature>
<organism evidence="2 3">
    <name type="scientific">Flavobacterium ranwuense</name>
    <dbReference type="NCBI Taxonomy" id="2541725"/>
    <lineage>
        <taxon>Bacteria</taxon>
        <taxon>Pseudomonadati</taxon>
        <taxon>Bacteroidota</taxon>
        <taxon>Flavobacteriia</taxon>
        <taxon>Flavobacteriales</taxon>
        <taxon>Flavobacteriaceae</taxon>
        <taxon>Flavobacterium</taxon>
    </lineage>
</organism>
<dbReference type="Gene3D" id="3.10.450.50">
    <property type="match status" value="1"/>
</dbReference>
<gene>
    <name evidence="2" type="ORF">E0I61_13005</name>
</gene>
<accession>A0ABY2DRN0</accession>
<dbReference type="EMBL" id="SMLH01000008">
    <property type="protein sequence ID" value="TDE28016.1"/>
    <property type="molecule type" value="Genomic_DNA"/>
</dbReference>
<dbReference type="InterPro" id="IPR032710">
    <property type="entry name" value="NTF2-like_dom_sf"/>
</dbReference>
<keyword evidence="3" id="KW-1185">Reference proteome</keyword>
<proteinExistence type="predicted"/>
<dbReference type="SUPFAM" id="SSF54427">
    <property type="entry name" value="NTF2-like"/>
    <property type="match status" value="1"/>
</dbReference>
<dbReference type="Proteomes" id="UP000294685">
    <property type="component" value="Unassembled WGS sequence"/>
</dbReference>
<name>A0ABY2DRN0_9FLAO</name>
<reference evidence="2 3" key="1">
    <citation type="submission" date="2019-03" db="EMBL/GenBank/DDBJ databases">
        <title>Novel species of Flavobacterium.</title>
        <authorList>
            <person name="Liu Q."/>
            <person name="Xin Y.-H."/>
        </authorList>
    </citation>
    <scope>NUCLEOTIDE SEQUENCE [LARGE SCALE GENOMIC DNA]</scope>
    <source>
        <strain evidence="2 3">LB2P22</strain>
    </source>
</reference>
<protein>
    <submittedName>
        <fullName evidence="2">Nuclear transport factor 2 family protein</fullName>
    </submittedName>
</protein>
<evidence type="ECO:0000259" key="1">
    <source>
        <dbReference type="Pfam" id="PF14534"/>
    </source>
</evidence>
<evidence type="ECO:0000313" key="3">
    <source>
        <dbReference type="Proteomes" id="UP000294685"/>
    </source>
</evidence>
<sequence length="198" mass="23825">MQLYPIRLFYKYLNKIKIKTMVKDCRNHVLHQNILNIMKQNTFKFHYLLNLILALVFFNTATAQEKKVAPASAELYKEIEQMDEIMFEAFNKKDFEKFKSLFTEDLEWFQDNGGLLSYETVFTNFSNMFKNENKLTRKLIKETLEVHPIKDYGAIEIGVHEFRHMENGKEEIGTFKFLMIWKKKDNQWKISRVISYDH</sequence>
<dbReference type="InterPro" id="IPR027843">
    <property type="entry name" value="DUF4440"/>
</dbReference>
<dbReference type="Pfam" id="PF14534">
    <property type="entry name" value="DUF4440"/>
    <property type="match status" value="1"/>
</dbReference>
<evidence type="ECO:0000313" key="2">
    <source>
        <dbReference type="EMBL" id="TDE28016.1"/>
    </source>
</evidence>